<organism evidence="1">
    <name type="scientific">bioreactor metagenome</name>
    <dbReference type="NCBI Taxonomy" id="1076179"/>
    <lineage>
        <taxon>unclassified sequences</taxon>
        <taxon>metagenomes</taxon>
        <taxon>ecological metagenomes</taxon>
    </lineage>
</organism>
<sequence>MIALDSDDLDLQKDAKEIMNWLASHRLYVNNVWQSFEPTVFAEVFKRFDEDLQQRKSHVFNDIALVVNPYGYKKYVKAWKAENYRQYPISNWSNIYHKYMHSA</sequence>
<proteinExistence type="predicted"/>
<reference evidence="1" key="1">
    <citation type="submission" date="2019-08" db="EMBL/GenBank/DDBJ databases">
        <authorList>
            <person name="Kucharzyk K."/>
            <person name="Murdoch R.W."/>
            <person name="Higgins S."/>
            <person name="Loffler F."/>
        </authorList>
    </citation>
    <scope>NUCLEOTIDE SEQUENCE</scope>
</reference>
<accession>A0A645FPG1</accession>
<protein>
    <submittedName>
        <fullName evidence="1">Uncharacterized protein</fullName>
    </submittedName>
</protein>
<evidence type="ECO:0000313" key="1">
    <source>
        <dbReference type="EMBL" id="MPN16315.1"/>
    </source>
</evidence>
<name>A0A645FPG1_9ZZZZ</name>
<gene>
    <name evidence="1" type="ORF">SDC9_163654</name>
</gene>
<comment type="caution">
    <text evidence="1">The sequence shown here is derived from an EMBL/GenBank/DDBJ whole genome shotgun (WGS) entry which is preliminary data.</text>
</comment>
<dbReference type="AlphaFoldDB" id="A0A645FPG1"/>
<dbReference type="EMBL" id="VSSQ01063249">
    <property type="protein sequence ID" value="MPN16315.1"/>
    <property type="molecule type" value="Genomic_DNA"/>
</dbReference>